<sequence>MDVTQTSFSPVSKTPINLSSDSQLLSPGISNEVNGSKCTGPLCASTPKGREPQNEVDVREDLMPRSPKDIDKEAWVNLPPDVQWEVKQMMKKRSTAVAMELVQDGGSQLPYGDAAVGSKPKKRTKRKRNTEASASFQPVTLEKFFIRFR</sequence>
<dbReference type="WBParaSite" id="SBAD_0001252001-mRNA-1">
    <property type="protein sequence ID" value="SBAD_0001252001-mRNA-1"/>
    <property type="gene ID" value="SBAD_0001252001"/>
</dbReference>
<name>A0A183J8B7_9BILA</name>
<feature type="region of interest" description="Disordered" evidence="1">
    <location>
        <begin position="1"/>
        <end position="68"/>
    </location>
</feature>
<reference evidence="4" key="1">
    <citation type="submission" date="2016-06" db="UniProtKB">
        <authorList>
            <consortium name="WormBaseParasite"/>
        </authorList>
    </citation>
    <scope>IDENTIFICATION</scope>
</reference>
<reference evidence="2 3" key="2">
    <citation type="submission" date="2018-11" db="EMBL/GenBank/DDBJ databases">
        <authorList>
            <consortium name="Pathogen Informatics"/>
        </authorList>
    </citation>
    <scope>NUCLEOTIDE SEQUENCE [LARGE SCALE GENOMIC DNA]</scope>
</reference>
<dbReference type="AlphaFoldDB" id="A0A183J8B7"/>
<accession>A0A183J8B7</accession>
<gene>
    <name evidence="2" type="ORF">SBAD_LOCUS12115</name>
</gene>
<protein>
    <submittedName>
        <fullName evidence="2 4">Uncharacterized protein</fullName>
    </submittedName>
</protein>
<feature type="compositionally biased region" description="Basic and acidic residues" evidence="1">
    <location>
        <begin position="48"/>
        <end position="68"/>
    </location>
</feature>
<evidence type="ECO:0000313" key="2">
    <source>
        <dbReference type="EMBL" id="VDP45603.1"/>
    </source>
</evidence>
<feature type="compositionally biased region" description="Polar residues" evidence="1">
    <location>
        <begin position="1"/>
        <end position="37"/>
    </location>
</feature>
<evidence type="ECO:0000313" key="4">
    <source>
        <dbReference type="WBParaSite" id="SBAD_0001252001-mRNA-1"/>
    </source>
</evidence>
<proteinExistence type="predicted"/>
<dbReference type="EMBL" id="UZAM01017018">
    <property type="protein sequence ID" value="VDP45603.1"/>
    <property type="molecule type" value="Genomic_DNA"/>
</dbReference>
<dbReference type="Proteomes" id="UP000270296">
    <property type="component" value="Unassembled WGS sequence"/>
</dbReference>
<keyword evidence="3" id="KW-1185">Reference proteome</keyword>
<feature type="region of interest" description="Disordered" evidence="1">
    <location>
        <begin position="106"/>
        <end position="133"/>
    </location>
</feature>
<feature type="compositionally biased region" description="Basic residues" evidence="1">
    <location>
        <begin position="119"/>
        <end position="128"/>
    </location>
</feature>
<evidence type="ECO:0000313" key="3">
    <source>
        <dbReference type="Proteomes" id="UP000270296"/>
    </source>
</evidence>
<organism evidence="4">
    <name type="scientific">Soboliphyme baturini</name>
    <dbReference type="NCBI Taxonomy" id="241478"/>
    <lineage>
        <taxon>Eukaryota</taxon>
        <taxon>Metazoa</taxon>
        <taxon>Ecdysozoa</taxon>
        <taxon>Nematoda</taxon>
        <taxon>Enoplea</taxon>
        <taxon>Dorylaimia</taxon>
        <taxon>Dioctophymatida</taxon>
        <taxon>Dioctophymatoidea</taxon>
        <taxon>Soboliphymatidae</taxon>
        <taxon>Soboliphyme</taxon>
    </lineage>
</organism>
<evidence type="ECO:0000256" key="1">
    <source>
        <dbReference type="SAM" id="MobiDB-lite"/>
    </source>
</evidence>